<reference evidence="2 3" key="2">
    <citation type="journal article" date="2016" name="Genome Announc.">
        <title>Draft Genome Sequence of a Biocontrol Rhizobacterium, Chryseobacterium kwangjuense Strain KJ1R5, Isolated from Pepper (Capsicum annuum).</title>
        <authorList>
            <person name="Jeong J.J."/>
            <person name="Park H."/>
            <person name="Park B.H."/>
            <person name="Mannaa M."/>
            <person name="Sang M.K."/>
            <person name="Choi I.G."/>
            <person name="Kim K.D."/>
        </authorList>
    </citation>
    <scope>NUCLEOTIDE SEQUENCE [LARGE SCALE GENOMIC DNA]</scope>
    <source>
        <strain evidence="2 3">KJ1R5</strain>
    </source>
</reference>
<sequence>MKTKFALMAAAFAFTCSFAQENPDVNQKISQYSKKIDSIVVSEKYKMNIELDVIDHQFSEKKITSEEKQKQREETALKYQQIINEKVDAQQDELEQATREIVKNSVLMSHDSIRSKNETWLGLDGINMKFGDRKNTNDPRYFLRTLDISVSIMGSGLTSKDQPFSFYNKDSETRNTVFNSSQFALRYEAQIGGFKSPVFYRFGLGMRTDQYVPKYGNVFKQENTNLFIDDFNRGNLKNTRLNITYIYIPVDLRFVLNPTYTEYEGVKYLDNRKRQLSLIMGIYGGVKVGSVNYIKYSNENTKRMVERERIMNGINDFVVGGKFGISYAGIKLFVQKDFNPIFNNSALLKKKYGLQFGIELANLDF</sequence>
<dbReference type="AlphaFoldDB" id="A0A135WHS9"/>
<feature type="signal peptide" evidence="1">
    <location>
        <begin position="1"/>
        <end position="19"/>
    </location>
</feature>
<organism evidence="2 3">
    <name type="scientific">Chryseobacterium kwangjuense</name>
    <dbReference type="NCBI Taxonomy" id="267125"/>
    <lineage>
        <taxon>Bacteria</taxon>
        <taxon>Pseudomonadati</taxon>
        <taxon>Bacteroidota</taxon>
        <taxon>Flavobacteriia</taxon>
        <taxon>Flavobacteriales</taxon>
        <taxon>Weeksellaceae</taxon>
        <taxon>Chryseobacterium group</taxon>
        <taxon>Chryseobacterium</taxon>
    </lineage>
</organism>
<dbReference type="RefSeq" id="WP_062647255.1">
    <property type="nucleotide sequence ID" value="NZ_LPUR01000001.1"/>
</dbReference>
<dbReference type="EMBL" id="LPUR01000001">
    <property type="protein sequence ID" value="KXH84451.1"/>
    <property type="molecule type" value="Genomic_DNA"/>
</dbReference>
<comment type="caution">
    <text evidence="2">The sequence shown here is derived from an EMBL/GenBank/DDBJ whole genome shotgun (WGS) entry which is preliminary data.</text>
</comment>
<evidence type="ECO:0000256" key="1">
    <source>
        <dbReference type="SAM" id="SignalP"/>
    </source>
</evidence>
<feature type="chain" id="PRO_5007468027" description="Outer membrane protein beta-barrel domain-containing protein" evidence="1">
    <location>
        <begin position="20"/>
        <end position="365"/>
    </location>
</feature>
<dbReference type="OrthoDB" id="1466811at2"/>
<evidence type="ECO:0000313" key="3">
    <source>
        <dbReference type="Proteomes" id="UP000070513"/>
    </source>
</evidence>
<reference evidence="3" key="1">
    <citation type="submission" date="2015-12" db="EMBL/GenBank/DDBJ databases">
        <title>Genome sequence of a biocontrol rhizobacterium Chryseobacterium kwangjuense strain KJ1R5 isolated from pepper (Capsicum annuum L.).</title>
        <authorList>
            <person name="Jeong J.-J."/>
            <person name="Park H."/>
            <person name="Mannaa M."/>
            <person name="Sang M.K."/>
            <person name="Choi I.-G."/>
            <person name="Kim K.D."/>
        </authorList>
    </citation>
    <scope>NUCLEOTIDE SEQUENCE [LARGE SCALE GENOMIC DNA]</scope>
    <source>
        <strain evidence="3">KJ1R5</strain>
    </source>
</reference>
<keyword evidence="1" id="KW-0732">Signal</keyword>
<evidence type="ECO:0000313" key="2">
    <source>
        <dbReference type="EMBL" id="KXH84451.1"/>
    </source>
</evidence>
<dbReference type="Proteomes" id="UP000070513">
    <property type="component" value="Unassembled WGS sequence"/>
</dbReference>
<name>A0A135WHS9_9FLAO</name>
<gene>
    <name evidence="2" type="ORF">AU378_01435</name>
</gene>
<proteinExistence type="predicted"/>
<protein>
    <recommendedName>
        <fullName evidence="4">Outer membrane protein beta-barrel domain-containing protein</fullName>
    </recommendedName>
</protein>
<accession>A0A135WHS9</accession>
<evidence type="ECO:0008006" key="4">
    <source>
        <dbReference type="Google" id="ProtNLM"/>
    </source>
</evidence>